<keyword evidence="3" id="KW-1185">Reference proteome</keyword>
<dbReference type="Pfam" id="PF12802">
    <property type="entry name" value="MarR_2"/>
    <property type="match status" value="1"/>
</dbReference>
<dbReference type="InterPro" id="IPR036388">
    <property type="entry name" value="WH-like_DNA-bd_sf"/>
</dbReference>
<comment type="caution">
    <text evidence="2">The sequence shown here is derived from an EMBL/GenBank/DDBJ whole genome shotgun (WGS) entry which is preliminary data.</text>
</comment>
<dbReference type="AlphaFoldDB" id="A0A7W0HWJ0"/>
<dbReference type="Gene3D" id="1.10.10.10">
    <property type="entry name" value="Winged helix-like DNA-binding domain superfamily/Winged helix DNA-binding domain"/>
    <property type="match status" value="1"/>
</dbReference>
<dbReference type="EMBL" id="JACDUR010000014">
    <property type="protein sequence ID" value="MBA2897896.1"/>
    <property type="molecule type" value="Genomic_DNA"/>
</dbReference>
<name>A0A7W0HWJ0_9ACTN</name>
<organism evidence="2 3">
    <name type="scientific">Nonomuraea soli</name>
    <dbReference type="NCBI Taxonomy" id="1032476"/>
    <lineage>
        <taxon>Bacteria</taxon>
        <taxon>Bacillati</taxon>
        <taxon>Actinomycetota</taxon>
        <taxon>Actinomycetes</taxon>
        <taxon>Streptosporangiales</taxon>
        <taxon>Streptosporangiaceae</taxon>
        <taxon>Nonomuraea</taxon>
    </lineage>
</organism>
<dbReference type="GO" id="GO:0003700">
    <property type="term" value="F:DNA-binding transcription factor activity"/>
    <property type="evidence" value="ECO:0007669"/>
    <property type="project" value="InterPro"/>
</dbReference>
<feature type="domain" description="HTH marR-type" evidence="1">
    <location>
        <begin position="1"/>
        <end position="148"/>
    </location>
</feature>
<dbReference type="InterPro" id="IPR039422">
    <property type="entry name" value="MarR/SlyA-like"/>
</dbReference>
<dbReference type="InterPro" id="IPR000835">
    <property type="entry name" value="HTH_MarR-typ"/>
</dbReference>
<evidence type="ECO:0000313" key="2">
    <source>
        <dbReference type="EMBL" id="MBA2897896.1"/>
    </source>
</evidence>
<dbReference type="PROSITE" id="PS50995">
    <property type="entry name" value="HTH_MARR_2"/>
    <property type="match status" value="1"/>
</dbReference>
<dbReference type="InterPro" id="IPR036390">
    <property type="entry name" value="WH_DNA-bd_sf"/>
</dbReference>
<accession>A0A7W0HWJ0</accession>
<keyword evidence="2" id="KW-0238">DNA-binding</keyword>
<dbReference type="PANTHER" id="PTHR33164:SF103">
    <property type="entry name" value="REGULATORY PROTEIN MARR"/>
    <property type="match status" value="1"/>
</dbReference>
<protein>
    <submittedName>
        <fullName evidence="2">DNA-binding MarR family transcriptional regulator</fullName>
    </submittedName>
</protein>
<evidence type="ECO:0000313" key="3">
    <source>
        <dbReference type="Proteomes" id="UP000530928"/>
    </source>
</evidence>
<proteinExistence type="predicted"/>
<dbReference type="RefSeq" id="WP_181616569.1">
    <property type="nucleotide sequence ID" value="NZ_BAABAM010000016.1"/>
</dbReference>
<dbReference type="GO" id="GO:0003677">
    <property type="term" value="F:DNA binding"/>
    <property type="evidence" value="ECO:0007669"/>
    <property type="project" value="UniProtKB-KW"/>
</dbReference>
<evidence type="ECO:0000259" key="1">
    <source>
        <dbReference type="PROSITE" id="PS50995"/>
    </source>
</evidence>
<reference evidence="2 3" key="1">
    <citation type="submission" date="2020-07" db="EMBL/GenBank/DDBJ databases">
        <title>Genomic Encyclopedia of Type Strains, Phase IV (KMG-IV): sequencing the most valuable type-strain genomes for metagenomic binning, comparative biology and taxonomic classification.</title>
        <authorList>
            <person name="Goeker M."/>
        </authorList>
    </citation>
    <scope>NUCLEOTIDE SEQUENCE [LARGE SCALE GENOMIC DNA]</scope>
    <source>
        <strain evidence="2 3">DSM 45533</strain>
    </source>
</reference>
<sequence>MTAARPLRPSPGDAHDVAQLAAIMDEPAGVLATVWAAHHLNSPVPTTQLRVLFLVEREREVNVSRVAEELDALLSSASRLCGRLESTDLLERVPASNRREIRLRLTQQGQQLLDGLREVRRRALADVLAVMDPADRDTLLTGLAAFAQTVRHRGSAAEDRSMLA</sequence>
<dbReference type="SMART" id="SM00347">
    <property type="entry name" value="HTH_MARR"/>
    <property type="match status" value="1"/>
</dbReference>
<gene>
    <name evidence="2" type="ORF">HNR30_009302</name>
</gene>
<dbReference type="SUPFAM" id="SSF46785">
    <property type="entry name" value="Winged helix' DNA-binding domain"/>
    <property type="match status" value="1"/>
</dbReference>
<dbReference type="PANTHER" id="PTHR33164">
    <property type="entry name" value="TRANSCRIPTIONAL REGULATOR, MARR FAMILY"/>
    <property type="match status" value="1"/>
</dbReference>
<dbReference type="GO" id="GO:0006950">
    <property type="term" value="P:response to stress"/>
    <property type="evidence" value="ECO:0007669"/>
    <property type="project" value="TreeGrafter"/>
</dbReference>
<dbReference type="Proteomes" id="UP000530928">
    <property type="component" value="Unassembled WGS sequence"/>
</dbReference>